<name>A0A9W9LFB3_9EURO</name>
<dbReference type="Pfam" id="PF00107">
    <property type="entry name" value="ADH_zinc_N"/>
    <property type="match status" value="1"/>
</dbReference>
<dbReference type="Pfam" id="PF08240">
    <property type="entry name" value="ADH_N"/>
    <property type="match status" value="1"/>
</dbReference>
<accession>A0A9W9LFB3</accession>
<sequence>MQDEIVIKNEAFSIQPFDANVRGKAYIEVPYPFILGNNVVGVVEAVRSAVTKFKKGDQVVSDTPTYQLKQTKYGGWQKYVVGREATTAKLSENTSFDDAAAIPFALLTAVAALHLKLGMKKPKENGTGNVLIWSASGSVGGYAVQYAASAGYNVVATASAHKFDYVRSLGASTVLDYKDEQIVPKLKALGPYDFVMTASGDAKGATAISDILQPAGGQFASTRPENDEMKLASNVKLLYDFFSMTTQKEENRDFTGWWYDDYLPKALAGGVVPTPLEKRSSGLSGVQKACDDILEGHSSKKLVLNP</sequence>
<comment type="caution">
    <text evidence="4">The sequence shown here is derived from an EMBL/GenBank/DDBJ whole genome shotgun (WGS) entry which is preliminary data.</text>
</comment>
<dbReference type="InterPro" id="IPR020843">
    <property type="entry name" value="ER"/>
</dbReference>
<dbReference type="SUPFAM" id="SSF51735">
    <property type="entry name" value="NAD(P)-binding Rossmann-fold domains"/>
    <property type="match status" value="1"/>
</dbReference>
<reference evidence="4" key="1">
    <citation type="submission" date="2022-11" db="EMBL/GenBank/DDBJ databases">
        <authorList>
            <person name="Petersen C."/>
        </authorList>
    </citation>
    <scope>NUCLEOTIDE SEQUENCE</scope>
    <source>
        <strain evidence="4">IBT 21917</strain>
    </source>
</reference>
<dbReference type="SUPFAM" id="SSF50129">
    <property type="entry name" value="GroES-like"/>
    <property type="match status" value="1"/>
</dbReference>
<evidence type="ECO:0000256" key="1">
    <source>
        <dbReference type="ARBA" id="ARBA00008072"/>
    </source>
</evidence>
<dbReference type="Gene3D" id="3.40.50.720">
    <property type="entry name" value="NAD(P)-binding Rossmann-like Domain"/>
    <property type="match status" value="1"/>
</dbReference>
<keyword evidence="5" id="KW-1185">Reference proteome</keyword>
<dbReference type="EMBL" id="JAPQKO010000008">
    <property type="protein sequence ID" value="KAJ5152227.1"/>
    <property type="molecule type" value="Genomic_DNA"/>
</dbReference>
<dbReference type="AlphaFoldDB" id="A0A9W9LFB3"/>
<dbReference type="InterPro" id="IPR011032">
    <property type="entry name" value="GroES-like_sf"/>
</dbReference>
<dbReference type="InterPro" id="IPR013149">
    <property type="entry name" value="ADH-like_C"/>
</dbReference>
<dbReference type="InterPro" id="IPR047122">
    <property type="entry name" value="Trans-enoyl_RdTase-like"/>
</dbReference>
<organism evidence="4 5">
    <name type="scientific">Penicillium capsulatum</name>
    <dbReference type="NCBI Taxonomy" id="69766"/>
    <lineage>
        <taxon>Eukaryota</taxon>
        <taxon>Fungi</taxon>
        <taxon>Dikarya</taxon>
        <taxon>Ascomycota</taxon>
        <taxon>Pezizomycotina</taxon>
        <taxon>Eurotiomycetes</taxon>
        <taxon>Eurotiomycetidae</taxon>
        <taxon>Eurotiales</taxon>
        <taxon>Aspergillaceae</taxon>
        <taxon>Penicillium</taxon>
    </lineage>
</organism>
<dbReference type="InterPro" id="IPR036291">
    <property type="entry name" value="NAD(P)-bd_dom_sf"/>
</dbReference>
<evidence type="ECO:0000313" key="5">
    <source>
        <dbReference type="Proteomes" id="UP001146351"/>
    </source>
</evidence>
<feature type="domain" description="Enoyl reductase (ER)" evidence="3">
    <location>
        <begin position="8"/>
        <end position="304"/>
    </location>
</feature>
<dbReference type="SMART" id="SM00829">
    <property type="entry name" value="PKS_ER"/>
    <property type="match status" value="1"/>
</dbReference>
<gene>
    <name evidence="4" type="ORF">N7492_010522</name>
</gene>
<dbReference type="OrthoDB" id="3509362at2759"/>
<evidence type="ECO:0000313" key="4">
    <source>
        <dbReference type="EMBL" id="KAJ5152227.1"/>
    </source>
</evidence>
<dbReference type="GO" id="GO:0016651">
    <property type="term" value="F:oxidoreductase activity, acting on NAD(P)H"/>
    <property type="evidence" value="ECO:0007669"/>
    <property type="project" value="InterPro"/>
</dbReference>
<protein>
    <recommendedName>
        <fullName evidence="3">Enoyl reductase (ER) domain-containing protein</fullName>
    </recommendedName>
</protein>
<dbReference type="Proteomes" id="UP001146351">
    <property type="component" value="Unassembled WGS sequence"/>
</dbReference>
<keyword evidence="2" id="KW-0560">Oxidoreductase</keyword>
<dbReference type="PANTHER" id="PTHR45348:SF2">
    <property type="entry name" value="ZINC-TYPE ALCOHOL DEHYDROGENASE-LIKE PROTEIN C2E1P3.01"/>
    <property type="match status" value="1"/>
</dbReference>
<proteinExistence type="inferred from homology"/>
<reference evidence="4" key="2">
    <citation type="journal article" date="2023" name="IMA Fungus">
        <title>Comparative genomic study of the Penicillium genus elucidates a diverse pangenome and 15 lateral gene transfer events.</title>
        <authorList>
            <person name="Petersen C."/>
            <person name="Sorensen T."/>
            <person name="Nielsen M.R."/>
            <person name="Sondergaard T.E."/>
            <person name="Sorensen J.L."/>
            <person name="Fitzpatrick D.A."/>
            <person name="Frisvad J.C."/>
            <person name="Nielsen K.L."/>
        </authorList>
    </citation>
    <scope>NUCLEOTIDE SEQUENCE</scope>
    <source>
        <strain evidence="4">IBT 21917</strain>
    </source>
</reference>
<dbReference type="Gene3D" id="3.90.180.10">
    <property type="entry name" value="Medium-chain alcohol dehydrogenases, catalytic domain"/>
    <property type="match status" value="1"/>
</dbReference>
<dbReference type="PANTHER" id="PTHR45348">
    <property type="entry name" value="HYPOTHETICAL OXIDOREDUCTASE (EUROFUNG)"/>
    <property type="match status" value="1"/>
</dbReference>
<comment type="similarity">
    <text evidence="1">Belongs to the zinc-containing alcohol dehydrogenase family.</text>
</comment>
<dbReference type="CDD" id="cd08249">
    <property type="entry name" value="enoyl_reductase_like"/>
    <property type="match status" value="1"/>
</dbReference>
<evidence type="ECO:0000259" key="3">
    <source>
        <dbReference type="SMART" id="SM00829"/>
    </source>
</evidence>
<evidence type="ECO:0000256" key="2">
    <source>
        <dbReference type="ARBA" id="ARBA00023002"/>
    </source>
</evidence>
<dbReference type="InterPro" id="IPR013154">
    <property type="entry name" value="ADH-like_N"/>
</dbReference>